<dbReference type="Proteomes" id="UP000887577">
    <property type="component" value="Unplaced"/>
</dbReference>
<keyword evidence="2" id="KW-1185">Reference proteome</keyword>
<feature type="region of interest" description="Disordered" evidence="1">
    <location>
        <begin position="39"/>
        <end position="67"/>
    </location>
</feature>
<proteinExistence type="predicted"/>
<protein>
    <submittedName>
        <fullName evidence="3">Uncharacterized protein</fullName>
    </submittedName>
</protein>
<organism evidence="2 3">
    <name type="scientific">Panagrolaimus superbus</name>
    <dbReference type="NCBI Taxonomy" id="310955"/>
    <lineage>
        <taxon>Eukaryota</taxon>
        <taxon>Metazoa</taxon>
        <taxon>Ecdysozoa</taxon>
        <taxon>Nematoda</taxon>
        <taxon>Chromadorea</taxon>
        <taxon>Rhabditida</taxon>
        <taxon>Tylenchina</taxon>
        <taxon>Panagrolaimomorpha</taxon>
        <taxon>Panagrolaimoidea</taxon>
        <taxon>Panagrolaimidae</taxon>
        <taxon>Panagrolaimus</taxon>
    </lineage>
</organism>
<accession>A0A914Y6U1</accession>
<reference evidence="3" key="1">
    <citation type="submission" date="2022-11" db="UniProtKB">
        <authorList>
            <consortium name="WormBaseParasite"/>
        </authorList>
    </citation>
    <scope>IDENTIFICATION</scope>
</reference>
<evidence type="ECO:0000313" key="2">
    <source>
        <dbReference type="Proteomes" id="UP000887577"/>
    </source>
</evidence>
<evidence type="ECO:0000256" key="1">
    <source>
        <dbReference type="SAM" id="MobiDB-lite"/>
    </source>
</evidence>
<sequence length="67" mass="7102">METGSPAPGAGIPSLPATSYRFKLPPLQVTHSTLISTNRVPDFGVNENPPITKPMTSVGEPMRNKAV</sequence>
<dbReference type="AlphaFoldDB" id="A0A914Y6U1"/>
<evidence type="ECO:0000313" key="3">
    <source>
        <dbReference type="WBParaSite" id="PSU_v2.g14466.t1"/>
    </source>
</evidence>
<dbReference type="WBParaSite" id="PSU_v2.g14466.t1">
    <property type="protein sequence ID" value="PSU_v2.g14466.t1"/>
    <property type="gene ID" value="PSU_v2.g14466"/>
</dbReference>
<name>A0A914Y6U1_9BILA</name>